<evidence type="ECO:0000313" key="2">
    <source>
        <dbReference type="WBParaSite" id="PSAMB.scaffold1691size28690.g14376.t1"/>
    </source>
</evidence>
<accession>A0A914V905</accession>
<dbReference type="Proteomes" id="UP000887566">
    <property type="component" value="Unplaced"/>
</dbReference>
<keyword evidence="1" id="KW-1185">Reference proteome</keyword>
<evidence type="ECO:0000313" key="1">
    <source>
        <dbReference type="Proteomes" id="UP000887566"/>
    </source>
</evidence>
<proteinExistence type="predicted"/>
<protein>
    <submittedName>
        <fullName evidence="2">Uncharacterized protein</fullName>
    </submittedName>
</protein>
<organism evidence="1 2">
    <name type="scientific">Plectus sambesii</name>
    <dbReference type="NCBI Taxonomy" id="2011161"/>
    <lineage>
        <taxon>Eukaryota</taxon>
        <taxon>Metazoa</taxon>
        <taxon>Ecdysozoa</taxon>
        <taxon>Nematoda</taxon>
        <taxon>Chromadorea</taxon>
        <taxon>Plectida</taxon>
        <taxon>Plectina</taxon>
        <taxon>Plectoidea</taxon>
        <taxon>Plectidae</taxon>
        <taxon>Plectus</taxon>
    </lineage>
</organism>
<sequence>MEWLPRAFAENEHLRHLDIDTYFESGCYLGDLVSVKDGPLVLSRLDSLKIRSSGRVENRKDWISSFEKILPAMSNHSILQITVSSFCKEDTKGLLRMYVHLSHRTARRIKLRLLFSKDNTNFGAVLKKALSGLSSMKEFRDLNMIPCGEWTRLLFGNADLMVKAKRSKSGI</sequence>
<dbReference type="AlphaFoldDB" id="A0A914V905"/>
<dbReference type="WBParaSite" id="PSAMB.scaffold1691size28690.g14376.t1">
    <property type="protein sequence ID" value="PSAMB.scaffold1691size28690.g14376.t1"/>
    <property type="gene ID" value="PSAMB.scaffold1691size28690.g14376"/>
</dbReference>
<reference evidence="2" key="1">
    <citation type="submission" date="2022-11" db="UniProtKB">
        <authorList>
            <consortium name="WormBaseParasite"/>
        </authorList>
    </citation>
    <scope>IDENTIFICATION</scope>
</reference>
<name>A0A914V905_9BILA</name>